<dbReference type="EMBL" id="ML213515">
    <property type="protein sequence ID" value="TFK49517.1"/>
    <property type="molecule type" value="Genomic_DNA"/>
</dbReference>
<protein>
    <submittedName>
        <fullName evidence="3">Uncharacterized protein</fullName>
    </submittedName>
</protein>
<feature type="transmembrane region" description="Helical" evidence="2">
    <location>
        <begin position="65"/>
        <end position="83"/>
    </location>
</feature>
<name>A0A5C3MWX4_9AGAM</name>
<evidence type="ECO:0000313" key="3">
    <source>
        <dbReference type="EMBL" id="TFK49517.1"/>
    </source>
</evidence>
<keyword evidence="4" id="KW-1185">Reference proteome</keyword>
<reference evidence="3 4" key="1">
    <citation type="journal article" date="2019" name="Nat. Ecol. Evol.">
        <title>Megaphylogeny resolves global patterns of mushroom evolution.</title>
        <authorList>
            <person name="Varga T."/>
            <person name="Krizsan K."/>
            <person name="Foldi C."/>
            <person name="Dima B."/>
            <person name="Sanchez-Garcia M."/>
            <person name="Sanchez-Ramirez S."/>
            <person name="Szollosi G.J."/>
            <person name="Szarkandi J.G."/>
            <person name="Papp V."/>
            <person name="Albert L."/>
            <person name="Andreopoulos W."/>
            <person name="Angelini C."/>
            <person name="Antonin V."/>
            <person name="Barry K.W."/>
            <person name="Bougher N.L."/>
            <person name="Buchanan P."/>
            <person name="Buyck B."/>
            <person name="Bense V."/>
            <person name="Catcheside P."/>
            <person name="Chovatia M."/>
            <person name="Cooper J."/>
            <person name="Damon W."/>
            <person name="Desjardin D."/>
            <person name="Finy P."/>
            <person name="Geml J."/>
            <person name="Haridas S."/>
            <person name="Hughes K."/>
            <person name="Justo A."/>
            <person name="Karasinski D."/>
            <person name="Kautmanova I."/>
            <person name="Kiss B."/>
            <person name="Kocsube S."/>
            <person name="Kotiranta H."/>
            <person name="LaButti K.M."/>
            <person name="Lechner B.E."/>
            <person name="Liimatainen K."/>
            <person name="Lipzen A."/>
            <person name="Lukacs Z."/>
            <person name="Mihaltcheva S."/>
            <person name="Morgado L.N."/>
            <person name="Niskanen T."/>
            <person name="Noordeloos M.E."/>
            <person name="Ohm R.A."/>
            <person name="Ortiz-Santana B."/>
            <person name="Ovrebo C."/>
            <person name="Racz N."/>
            <person name="Riley R."/>
            <person name="Savchenko A."/>
            <person name="Shiryaev A."/>
            <person name="Soop K."/>
            <person name="Spirin V."/>
            <person name="Szebenyi C."/>
            <person name="Tomsovsky M."/>
            <person name="Tulloss R.E."/>
            <person name="Uehling J."/>
            <person name="Grigoriev I.V."/>
            <person name="Vagvolgyi C."/>
            <person name="Papp T."/>
            <person name="Martin F.M."/>
            <person name="Miettinen O."/>
            <person name="Hibbett D.S."/>
            <person name="Nagy L.G."/>
        </authorList>
    </citation>
    <scope>NUCLEOTIDE SEQUENCE [LARGE SCALE GENOMIC DNA]</scope>
    <source>
        <strain evidence="3 4">OMC1185</strain>
    </source>
</reference>
<feature type="region of interest" description="Disordered" evidence="1">
    <location>
        <begin position="132"/>
        <end position="151"/>
    </location>
</feature>
<organism evidence="3 4">
    <name type="scientific">Heliocybe sulcata</name>
    <dbReference type="NCBI Taxonomy" id="5364"/>
    <lineage>
        <taxon>Eukaryota</taxon>
        <taxon>Fungi</taxon>
        <taxon>Dikarya</taxon>
        <taxon>Basidiomycota</taxon>
        <taxon>Agaricomycotina</taxon>
        <taxon>Agaricomycetes</taxon>
        <taxon>Gloeophyllales</taxon>
        <taxon>Gloeophyllaceae</taxon>
        <taxon>Heliocybe</taxon>
    </lineage>
</organism>
<proteinExistence type="predicted"/>
<dbReference type="AlphaFoldDB" id="A0A5C3MWX4"/>
<accession>A0A5C3MWX4</accession>
<evidence type="ECO:0000313" key="4">
    <source>
        <dbReference type="Proteomes" id="UP000305948"/>
    </source>
</evidence>
<keyword evidence="2" id="KW-1133">Transmembrane helix</keyword>
<feature type="transmembrane region" description="Helical" evidence="2">
    <location>
        <begin position="12"/>
        <end position="32"/>
    </location>
</feature>
<sequence length="151" mass="16923">MLSYNEWLYTHTAMGCIFSAIAWTALAIVGIVAVAVAAVYAIIAIVVVAIETIAIWILTLIYNTIRFSVALLFALLCLPYDIYREYSRTRTYRYYYNAHVRLMTKQPRLAMEEDPDNTSILSTLVGEEASAYGSEETATIASEVTKKTEES</sequence>
<gene>
    <name evidence="3" type="ORF">OE88DRAFT_1736534</name>
</gene>
<dbReference type="Proteomes" id="UP000305948">
    <property type="component" value="Unassembled WGS sequence"/>
</dbReference>
<evidence type="ECO:0000256" key="1">
    <source>
        <dbReference type="SAM" id="MobiDB-lite"/>
    </source>
</evidence>
<feature type="transmembrane region" description="Helical" evidence="2">
    <location>
        <begin position="39"/>
        <end position="59"/>
    </location>
</feature>
<evidence type="ECO:0000256" key="2">
    <source>
        <dbReference type="SAM" id="Phobius"/>
    </source>
</evidence>
<keyword evidence="2" id="KW-0472">Membrane</keyword>
<keyword evidence="2" id="KW-0812">Transmembrane</keyword>